<dbReference type="PATRIC" id="fig|1310607.3.peg.97"/>
<keyword evidence="1" id="KW-0812">Transmembrane</keyword>
<evidence type="ECO:0000313" key="2">
    <source>
        <dbReference type="EMBL" id="EXC09859.1"/>
    </source>
</evidence>
<dbReference type="AlphaFoldDB" id="A0A009PMV8"/>
<evidence type="ECO:0000256" key="1">
    <source>
        <dbReference type="SAM" id="Phobius"/>
    </source>
</evidence>
<feature type="transmembrane region" description="Helical" evidence="1">
    <location>
        <begin position="20"/>
        <end position="46"/>
    </location>
</feature>
<name>A0A009PMV8_ACIBA</name>
<protein>
    <submittedName>
        <fullName evidence="2">Poly-beta-1,6-N-acetyl-D-glucosamine biosynthesis protein PgaD</fullName>
    </submittedName>
</protein>
<comment type="caution">
    <text evidence="2">The sequence shown here is derived from an EMBL/GenBank/DDBJ whole genome shotgun (WGS) entry which is preliminary data.</text>
</comment>
<evidence type="ECO:0000313" key="3">
    <source>
        <dbReference type="Proteomes" id="UP000021108"/>
    </source>
</evidence>
<dbReference type="RefSeq" id="WP_000856365.1">
    <property type="nucleotide sequence ID" value="NZ_JEXD01000001.1"/>
</dbReference>
<dbReference type="NCBIfam" id="TIGR03940">
    <property type="entry name" value="PGA_PgaD"/>
    <property type="match status" value="1"/>
</dbReference>
<dbReference type="Pfam" id="PF13994">
    <property type="entry name" value="PgaD"/>
    <property type="match status" value="1"/>
</dbReference>
<sequence length="139" mass="16223">MKTNSLIIDLRRQLPWHKRYASTTSTAMMWAAWLLLWRPFVFIWVLAELQKTHLVHRLFSAFGVGIEHGITALIACAVGLLLWSHVLPERRVEGSELNMKQTDDYARYFDLPVQEIEQGRSQKITVVHHNEFGKIIRVE</sequence>
<reference evidence="2 3" key="1">
    <citation type="submission" date="2014-02" db="EMBL/GenBank/DDBJ databases">
        <title>Comparative genomics and transcriptomics to identify genetic mechanisms underlying the emergence of carbapenem resistant Acinetobacter baumannii (CRAb).</title>
        <authorList>
            <person name="Harris A.D."/>
            <person name="Johnson K.J."/>
            <person name="George J."/>
            <person name="Shefchek K."/>
            <person name="Daugherty S.C."/>
            <person name="Parankush S."/>
            <person name="Sadzewicz L."/>
            <person name="Tallon L."/>
            <person name="Sengamalay N."/>
            <person name="Hazen T.H."/>
            <person name="Rasko D.A."/>
        </authorList>
    </citation>
    <scope>NUCLEOTIDE SEQUENCE [LARGE SCALE GENOMIC DNA]</scope>
    <source>
        <strain evidence="2 3">625974</strain>
    </source>
</reference>
<dbReference type="EMBL" id="JEXD01000001">
    <property type="protein sequence ID" value="EXC09859.1"/>
    <property type="molecule type" value="Genomic_DNA"/>
</dbReference>
<keyword evidence="1" id="KW-1133">Transmembrane helix</keyword>
<dbReference type="GeneID" id="92892903"/>
<dbReference type="Proteomes" id="UP000021108">
    <property type="component" value="Unassembled WGS sequence"/>
</dbReference>
<gene>
    <name evidence="2" type="ORF">J506_0096</name>
</gene>
<organism evidence="2 3">
    <name type="scientific">Acinetobacter baumannii 625974</name>
    <dbReference type="NCBI Taxonomy" id="1310607"/>
    <lineage>
        <taxon>Bacteria</taxon>
        <taxon>Pseudomonadati</taxon>
        <taxon>Pseudomonadota</taxon>
        <taxon>Gammaproteobacteria</taxon>
        <taxon>Moraxellales</taxon>
        <taxon>Moraxellaceae</taxon>
        <taxon>Acinetobacter</taxon>
        <taxon>Acinetobacter calcoaceticus/baumannii complex</taxon>
    </lineage>
</organism>
<dbReference type="InterPro" id="IPR023829">
    <property type="entry name" value="PGA_PgaD"/>
</dbReference>
<keyword evidence="1" id="KW-0472">Membrane</keyword>
<proteinExistence type="predicted"/>
<dbReference type="GO" id="GO:0043709">
    <property type="term" value="P:cell adhesion involved in single-species biofilm formation"/>
    <property type="evidence" value="ECO:0007669"/>
    <property type="project" value="InterPro"/>
</dbReference>
<accession>A0A009PMV8</accession>
<feature type="transmembrane region" description="Helical" evidence="1">
    <location>
        <begin position="58"/>
        <end position="83"/>
    </location>
</feature>